<dbReference type="AlphaFoldDB" id="A0A1V4IRL1"/>
<evidence type="ECO:0000313" key="1">
    <source>
        <dbReference type="EMBL" id="OPJ62107.1"/>
    </source>
</evidence>
<dbReference type="Proteomes" id="UP000190080">
    <property type="component" value="Unassembled WGS sequence"/>
</dbReference>
<dbReference type="OrthoDB" id="1938555at2"/>
<dbReference type="InterPro" id="IPR029069">
    <property type="entry name" value="HotDog_dom_sf"/>
</dbReference>
<organism evidence="1 2">
    <name type="scientific">Clostridium oryzae</name>
    <dbReference type="NCBI Taxonomy" id="1450648"/>
    <lineage>
        <taxon>Bacteria</taxon>
        <taxon>Bacillati</taxon>
        <taxon>Bacillota</taxon>
        <taxon>Clostridia</taxon>
        <taxon>Eubacteriales</taxon>
        <taxon>Clostridiaceae</taxon>
        <taxon>Clostridium</taxon>
    </lineage>
</organism>
<comment type="caution">
    <text evidence="1">The sequence shown here is derived from an EMBL/GenBank/DDBJ whole genome shotgun (WGS) entry which is preliminary data.</text>
</comment>
<proteinExistence type="predicted"/>
<protein>
    <recommendedName>
        <fullName evidence="3">MaoC like domain protein</fullName>
    </recommendedName>
</protein>
<dbReference type="SUPFAM" id="SSF54637">
    <property type="entry name" value="Thioesterase/thiol ester dehydrase-isomerase"/>
    <property type="match status" value="1"/>
</dbReference>
<evidence type="ECO:0000313" key="2">
    <source>
        <dbReference type="Proteomes" id="UP000190080"/>
    </source>
</evidence>
<dbReference type="EMBL" id="MZGV01000017">
    <property type="protein sequence ID" value="OPJ62107.1"/>
    <property type="molecule type" value="Genomic_DNA"/>
</dbReference>
<reference evidence="1 2" key="1">
    <citation type="submission" date="2017-03" db="EMBL/GenBank/DDBJ databases">
        <title>Genome sequence of Clostridium oryzae DSM 28571.</title>
        <authorList>
            <person name="Poehlein A."/>
            <person name="Daniel R."/>
        </authorList>
    </citation>
    <scope>NUCLEOTIDE SEQUENCE [LARGE SCALE GENOMIC DNA]</scope>
    <source>
        <strain evidence="1 2">DSM 28571</strain>
    </source>
</reference>
<gene>
    <name evidence="1" type="ORF">CLORY_19300</name>
</gene>
<dbReference type="RefSeq" id="WP_079423703.1">
    <property type="nucleotide sequence ID" value="NZ_MZGV01000017.1"/>
</dbReference>
<accession>A0A1V4IRL1</accession>
<sequence>MIDLFKAFCTSGDLAYEGAFIAKIKYERFIEKANSEDYKTEIVKSSKRLCIISCSGYFKDEVVETMTVYLMMNVSGKQVKEPEAVGNQGSLWRSFSKQEIADFSHSVGDTNSIHLSDNPVVQGMFLLKELCTETQAKEIEVKFTYPVYGDNPVYLKREGNTIEGFSNDFLCFQAESK</sequence>
<name>A0A1V4IRL1_9CLOT</name>
<keyword evidence="2" id="KW-1185">Reference proteome</keyword>
<evidence type="ECO:0008006" key="3">
    <source>
        <dbReference type="Google" id="ProtNLM"/>
    </source>
</evidence>